<dbReference type="InterPro" id="IPR016300">
    <property type="entry name" value="ATPase_ArsA/GET3"/>
</dbReference>
<accession>A0ABS2WVL2</accession>
<sequence length="345" mass="38715">MAFANGNGKIASWALWMLLMIPQIQTPIVFVGGKGGVGKTTLSASIASKLAKESKKTLIVSTDPAHSLGDALDVELSSKPKAISPFLDAMELDAYEVTDTHFRGIEETLQGYADPKMFKKIKEHLELAKDSPGAQEAAILESICNLITLGNKYEHIVFDTAPTGHTIRLLSLPSIMSAWTEGLMRHQKEQEKVKNAAEVFWEKKKDYAFNPFKPSRKNRWDRALEKLEARKELFLQTSAILTDSTKSSIFLVMIPQVLPLEETKRAVEALGKFSINCAGIFINQIIPKDQESDFWQTQVSKQEDILQKIEKSLGEQNRFYIYLSPRDLRGTEELEKIDFTPLPIG</sequence>
<dbReference type="Proteomes" id="UP000703590">
    <property type="component" value="Unassembled WGS sequence"/>
</dbReference>
<evidence type="ECO:0000256" key="2">
    <source>
        <dbReference type="ARBA" id="ARBA00052296"/>
    </source>
</evidence>
<evidence type="ECO:0000313" key="6">
    <source>
        <dbReference type="Proteomes" id="UP000703590"/>
    </source>
</evidence>
<reference evidence="5" key="2">
    <citation type="submission" date="2021-02" db="EMBL/GenBank/DDBJ databases">
        <authorList>
            <person name="Merkel A.Y."/>
        </authorList>
    </citation>
    <scope>NUCLEOTIDE SEQUENCE</scope>
    <source>
        <strain evidence="5">T05b</strain>
    </source>
</reference>
<evidence type="ECO:0000313" key="5">
    <source>
        <dbReference type="EMBL" id="MBN2965580.1"/>
    </source>
</evidence>
<comment type="similarity">
    <text evidence="1">Belongs to the arsA ATPase family.</text>
</comment>
<proteinExistence type="inferred from homology"/>
<dbReference type="InterPro" id="IPR027417">
    <property type="entry name" value="P-loop_NTPase"/>
</dbReference>
<keyword evidence="6" id="KW-1185">Reference proteome</keyword>
<dbReference type="PANTHER" id="PTHR10803">
    <property type="entry name" value="ARSENICAL PUMP-DRIVING ATPASE ARSENITE-TRANSLOCATING ATPASE"/>
    <property type="match status" value="1"/>
</dbReference>
<organism evidence="5 6">
    <name type="scientific">Sulfurospirillum tamanense</name>
    <dbReference type="NCBI Taxonomy" id="2813362"/>
    <lineage>
        <taxon>Bacteria</taxon>
        <taxon>Pseudomonadati</taxon>
        <taxon>Campylobacterota</taxon>
        <taxon>Epsilonproteobacteria</taxon>
        <taxon>Campylobacterales</taxon>
        <taxon>Sulfurospirillaceae</taxon>
        <taxon>Sulfurospirillum</taxon>
    </lineage>
</organism>
<dbReference type="CDD" id="cd02035">
    <property type="entry name" value="ArsA"/>
    <property type="match status" value="1"/>
</dbReference>
<comment type="caution">
    <text evidence="5">The sequence shown here is derived from an EMBL/GenBank/DDBJ whole genome shotgun (WGS) entry which is preliminary data.</text>
</comment>
<dbReference type="SUPFAM" id="SSF52540">
    <property type="entry name" value="P-loop containing nucleoside triphosphate hydrolases"/>
    <property type="match status" value="1"/>
</dbReference>
<dbReference type="NCBIfam" id="TIGR00345">
    <property type="entry name" value="GET3_arsA_TRC40"/>
    <property type="match status" value="1"/>
</dbReference>
<feature type="domain" description="ArsA/GET3 Anion-transporting ATPase-like" evidence="4">
    <location>
        <begin position="28"/>
        <end position="337"/>
    </location>
</feature>
<dbReference type="EC" id="7.3.2.7" evidence="3"/>
<dbReference type="Pfam" id="PF02374">
    <property type="entry name" value="ArsA_ATPase"/>
    <property type="match status" value="1"/>
</dbReference>
<dbReference type="EMBL" id="JAFHKK010000049">
    <property type="protein sequence ID" value="MBN2965580.1"/>
    <property type="molecule type" value="Genomic_DNA"/>
</dbReference>
<dbReference type="RefSeq" id="WP_205460172.1">
    <property type="nucleotide sequence ID" value="NZ_JAFHKK010000049.1"/>
</dbReference>
<evidence type="ECO:0000259" key="4">
    <source>
        <dbReference type="Pfam" id="PF02374"/>
    </source>
</evidence>
<evidence type="ECO:0000256" key="3">
    <source>
        <dbReference type="ARBA" id="ARBA00066752"/>
    </source>
</evidence>
<dbReference type="Gene3D" id="3.40.50.300">
    <property type="entry name" value="P-loop containing nucleotide triphosphate hydrolases"/>
    <property type="match status" value="1"/>
</dbReference>
<reference evidence="5" key="1">
    <citation type="submission" date="2021-02" db="EMBL/GenBank/DDBJ databases">
        <title>Sulfurospirillum tamanensis sp. nov.</title>
        <authorList>
            <person name="Frolova A."/>
            <person name="Merkel A."/>
            <person name="Slobodkin A."/>
        </authorList>
    </citation>
    <scope>NUCLEOTIDE SEQUENCE</scope>
    <source>
        <strain evidence="5">T05b</strain>
    </source>
</reference>
<name>A0ABS2WVL2_9BACT</name>
<comment type="catalytic activity">
    <reaction evidence="2">
        <text>arsenite(in) + ATP + H2O = arsenite(out) + ADP + phosphate + H(+)</text>
        <dbReference type="Rhea" id="RHEA:11348"/>
        <dbReference type="ChEBI" id="CHEBI:15377"/>
        <dbReference type="ChEBI" id="CHEBI:15378"/>
        <dbReference type="ChEBI" id="CHEBI:29242"/>
        <dbReference type="ChEBI" id="CHEBI:30616"/>
        <dbReference type="ChEBI" id="CHEBI:43474"/>
        <dbReference type="ChEBI" id="CHEBI:456216"/>
        <dbReference type="EC" id="7.3.2.7"/>
    </reaction>
</comment>
<dbReference type="InterPro" id="IPR025723">
    <property type="entry name" value="ArsA/GET3_ATPase-like"/>
</dbReference>
<evidence type="ECO:0000256" key="1">
    <source>
        <dbReference type="ARBA" id="ARBA00011040"/>
    </source>
</evidence>
<gene>
    <name evidence="5" type="ORF">JWV37_12380</name>
</gene>
<dbReference type="PANTHER" id="PTHR10803:SF3">
    <property type="entry name" value="ATPASE GET3"/>
    <property type="match status" value="1"/>
</dbReference>
<protein>
    <recommendedName>
        <fullName evidence="3">arsenite-transporting ATPase</fullName>
        <ecNumber evidence="3">7.3.2.7</ecNumber>
    </recommendedName>
</protein>